<feature type="domain" description="Arm-like repeat" evidence="1">
    <location>
        <begin position="154"/>
        <end position="247"/>
    </location>
</feature>
<evidence type="ECO:0000313" key="2">
    <source>
        <dbReference type="EMBL" id="CAG8614522.1"/>
    </source>
</evidence>
<dbReference type="Proteomes" id="UP000789901">
    <property type="component" value="Unassembled WGS sequence"/>
</dbReference>
<protein>
    <submittedName>
        <fullName evidence="2">18400_t:CDS:1</fullName>
    </submittedName>
</protein>
<organism evidence="2 3">
    <name type="scientific">Gigaspora margarita</name>
    <dbReference type="NCBI Taxonomy" id="4874"/>
    <lineage>
        <taxon>Eukaryota</taxon>
        <taxon>Fungi</taxon>
        <taxon>Fungi incertae sedis</taxon>
        <taxon>Mucoromycota</taxon>
        <taxon>Glomeromycotina</taxon>
        <taxon>Glomeromycetes</taxon>
        <taxon>Diversisporales</taxon>
        <taxon>Gigasporaceae</taxon>
        <taxon>Gigaspora</taxon>
    </lineage>
</organism>
<sequence length="715" mass="84391">MKSIKNKTYEKFSKITNKTHYRKGLKDLDKARDQKLNPESAIFLYKEAIHNLIIAHEHHPISNEIKEALDQACSELFSCELSLLENSPENIIENKFFMKDLHASKNNLIFDERYEPANTRELVRILQQKNVSDEQKEKLRILAFEIINRFDPDDLDQILKRLKEKFENNHTQDKQIETIRTLGLLFDAMADCKVKDLSNEKLYNPLYKALENLSSDSNQELAYHARYACQALIWIPNDESPWTAFQKLPEAFEHLSKGLEGIEKIINGVIVLVKGILEGTSNIKQGLRALRYIDLFIQSRQFTALEKFVYKVPCFQENDFLWGLYYICQDKDENHWKNKHEHVVRQVSTELLKYVQSMQTLIEKVRPIQENDLEKNRGEISAQLDKLHELHNQFLSDIDEFNDDLGLYVKLQGTWNVPIIKLVNDKREMTFEEKTDDIEEVVNRFLKSKDKLVSEEEEILKIATAKLLNFKDKIVIINTVNDFFPPENKLTLKDERALEEAVNKFLDLNHKNTPKLLKILITSECLYDKILLTNAINYFNPNQITIEDVEDEDIIFLNKYLTLNILKKKTGGTGKSTFNRHLARRLCDEWEWKNVKIIISCRPEYLGKEYKKPFLPKNDEKMFQELTIVPFSQTEIEQYIRNYANKNRSLSLEEDTYKSLMSQEIKEWISNPILLKITLEVLPDLIRQDRNKDFQINRIVLYDQFLTWKYKEHLP</sequence>
<evidence type="ECO:0000313" key="3">
    <source>
        <dbReference type="Proteomes" id="UP000789901"/>
    </source>
</evidence>
<comment type="caution">
    <text evidence="2">The sequence shown here is derived from an EMBL/GenBank/DDBJ whole genome shotgun (WGS) entry which is preliminary data.</text>
</comment>
<reference evidence="2 3" key="1">
    <citation type="submission" date="2021-06" db="EMBL/GenBank/DDBJ databases">
        <authorList>
            <person name="Kallberg Y."/>
            <person name="Tangrot J."/>
            <person name="Rosling A."/>
        </authorList>
    </citation>
    <scope>NUCLEOTIDE SEQUENCE [LARGE SCALE GENOMIC DNA]</scope>
    <source>
        <strain evidence="2 3">120-4 pot B 10/14</strain>
    </source>
</reference>
<proteinExistence type="predicted"/>
<accession>A0ABN7UL92</accession>
<keyword evidence="3" id="KW-1185">Reference proteome</keyword>
<dbReference type="Pfam" id="PF23948">
    <property type="entry name" value="ARM_5"/>
    <property type="match status" value="1"/>
</dbReference>
<dbReference type="EMBL" id="CAJVQB010003664">
    <property type="protein sequence ID" value="CAG8614522.1"/>
    <property type="molecule type" value="Genomic_DNA"/>
</dbReference>
<dbReference type="InterPro" id="IPR056251">
    <property type="entry name" value="Arm_rpt_dom"/>
</dbReference>
<gene>
    <name evidence="2" type="ORF">GMARGA_LOCUS7525</name>
</gene>
<evidence type="ECO:0000259" key="1">
    <source>
        <dbReference type="Pfam" id="PF23948"/>
    </source>
</evidence>
<name>A0ABN7UL92_GIGMA</name>